<dbReference type="InterPro" id="IPR000572">
    <property type="entry name" value="OxRdtase_Mopterin-bd_dom"/>
</dbReference>
<dbReference type="RefSeq" id="WP_038135196.1">
    <property type="nucleotide sequence ID" value="NZ_JRWP01000004.1"/>
</dbReference>
<accession>A0A0A5JQA1</accession>
<dbReference type="Pfam" id="PF00174">
    <property type="entry name" value="Oxidored_molyb"/>
    <property type="match status" value="1"/>
</dbReference>
<reference evidence="2 3" key="1">
    <citation type="submission" date="2014-10" db="EMBL/GenBank/DDBJ databases">
        <title>Genome sequencing of Vibrio sinaloensis T08.</title>
        <authorList>
            <person name="Chan K.-G."/>
            <person name="Mohamad N.I."/>
        </authorList>
    </citation>
    <scope>NUCLEOTIDE SEQUENCE [LARGE SCALE GENOMIC DNA]</scope>
    <source>
        <strain evidence="2 3">T08</strain>
    </source>
</reference>
<dbReference type="SUPFAM" id="SSF56524">
    <property type="entry name" value="Oxidoreductase molybdopterin-binding domain"/>
    <property type="match status" value="1"/>
</dbReference>
<evidence type="ECO:0000259" key="1">
    <source>
        <dbReference type="Pfam" id="PF00174"/>
    </source>
</evidence>
<gene>
    <name evidence="2" type="ORF">NM06_04195</name>
</gene>
<dbReference type="Gene3D" id="3.90.420.10">
    <property type="entry name" value="Oxidoreductase, molybdopterin-binding domain"/>
    <property type="match status" value="1"/>
</dbReference>
<dbReference type="Proteomes" id="UP000030451">
    <property type="component" value="Unassembled WGS sequence"/>
</dbReference>
<protein>
    <recommendedName>
        <fullName evidence="1">Oxidoreductase molybdopterin-binding domain-containing protein</fullName>
    </recommendedName>
</protein>
<dbReference type="InterPro" id="IPR036374">
    <property type="entry name" value="OxRdtase_Mopterin-bd_sf"/>
</dbReference>
<sequence length="158" mass="18440">MAKLFGLFFLIASFQVMGSQLVIRVPEKSPVTLTHQQIESNFEPVTFETKLPWFEGSRSFTGFKITSLLDYLRITDAFSLSFIALNDYAASSRVEDILQYEPIIAYEMNGKKMKVRNKGPYWLIFNLSRHPEIDNASFHSQMVWQIDEIMIHRRTHDQ</sequence>
<evidence type="ECO:0000313" key="2">
    <source>
        <dbReference type="EMBL" id="KGY10123.1"/>
    </source>
</evidence>
<name>A0A0A5JQA1_PHOS4</name>
<dbReference type="OrthoDB" id="9798763at2"/>
<evidence type="ECO:0000313" key="3">
    <source>
        <dbReference type="Proteomes" id="UP000030451"/>
    </source>
</evidence>
<comment type="caution">
    <text evidence="2">The sequence shown here is derived from an EMBL/GenBank/DDBJ whole genome shotgun (WGS) entry which is preliminary data.</text>
</comment>
<proteinExistence type="predicted"/>
<dbReference type="EMBL" id="JRWP01000004">
    <property type="protein sequence ID" value="KGY10123.1"/>
    <property type="molecule type" value="Genomic_DNA"/>
</dbReference>
<feature type="domain" description="Oxidoreductase molybdopterin-binding" evidence="1">
    <location>
        <begin position="49"/>
        <end position="120"/>
    </location>
</feature>
<organism evidence="2 3">
    <name type="scientific">Photobacterium sp. (strain ATCC 43367)</name>
    <dbReference type="NCBI Taxonomy" id="379097"/>
    <lineage>
        <taxon>Bacteria</taxon>
        <taxon>Pseudomonadati</taxon>
        <taxon>Pseudomonadota</taxon>
        <taxon>Gammaproteobacteria</taxon>
        <taxon>Vibrionales</taxon>
        <taxon>Vibrionaceae</taxon>
        <taxon>Vibrio</taxon>
        <taxon>Vibrio oreintalis group</taxon>
    </lineage>
</organism>
<dbReference type="STRING" id="379097.SE23_06350"/>
<dbReference type="AlphaFoldDB" id="A0A0A5JQA1"/>